<dbReference type="Pfam" id="PF25996">
    <property type="entry name" value="HTH_CLF_N"/>
    <property type="match status" value="1"/>
</dbReference>
<name>A0AAW0LSZ4_QUESU</name>
<evidence type="ECO:0000256" key="1">
    <source>
        <dbReference type="SAM" id="MobiDB-lite"/>
    </source>
</evidence>
<keyword evidence="4" id="KW-1185">Reference proteome</keyword>
<proteinExistence type="predicted"/>
<dbReference type="Gene3D" id="1.10.510.10">
    <property type="entry name" value="Transferase(Phosphotransferase) domain 1"/>
    <property type="match status" value="1"/>
</dbReference>
<dbReference type="InterPro" id="IPR011009">
    <property type="entry name" value="Kinase-like_dom_sf"/>
</dbReference>
<gene>
    <name evidence="3" type="primary">EZA1_0</name>
    <name evidence="3" type="ORF">CFP56_032599</name>
</gene>
<dbReference type="PANTHER" id="PTHR35118:SF3">
    <property type="entry name" value="PROTEIN KINASE SUPERFAMILY PROTEIN"/>
    <property type="match status" value="1"/>
</dbReference>
<dbReference type="Proteomes" id="UP000237347">
    <property type="component" value="Unassembled WGS sequence"/>
</dbReference>
<feature type="domain" description="Histone-lysine N-methyltransferase CLF-like HTH" evidence="2">
    <location>
        <begin position="42"/>
        <end position="86"/>
    </location>
</feature>
<comment type="caution">
    <text evidence="3">The sequence shown here is derived from an EMBL/GenBank/DDBJ whole genome shotgun (WGS) entry which is preliminary data.</text>
</comment>
<accession>A0AAW0LSZ4</accession>
<dbReference type="EMBL" id="PKMF04000056">
    <property type="protein sequence ID" value="KAK7854347.1"/>
    <property type="molecule type" value="Genomic_DNA"/>
</dbReference>
<organism evidence="3 4">
    <name type="scientific">Quercus suber</name>
    <name type="common">Cork oak</name>
    <dbReference type="NCBI Taxonomy" id="58331"/>
    <lineage>
        <taxon>Eukaryota</taxon>
        <taxon>Viridiplantae</taxon>
        <taxon>Streptophyta</taxon>
        <taxon>Embryophyta</taxon>
        <taxon>Tracheophyta</taxon>
        <taxon>Spermatophyta</taxon>
        <taxon>Magnoliopsida</taxon>
        <taxon>eudicotyledons</taxon>
        <taxon>Gunneridae</taxon>
        <taxon>Pentapetalae</taxon>
        <taxon>rosids</taxon>
        <taxon>fabids</taxon>
        <taxon>Fagales</taxon>
        <taxon>Fagaceae</taxon>
        <taxon>Quercus</taxon>
    </lineage>
</organism>
<protein>
    <submittedName>
        <fullName evidence="3">Histone-lysine n-methyltransferase eza1</fullName>
    </submittedName>
</protein>
<dbReference type="InterPro" id="IPR058609">
    <property type="entry name" value="HTH_CLF-like"/>
</dbReference>
<dbReference type="AlphaFoldDB" id="A0AAW0LSZ4"/>
<reference evidence="3 4" key="1">
    <citation type="journal article" date="2018" name="Sci. Data">
        <title>The draft genome sequence of cork oak.</title>
        <authorList>
            <person name="Ramos A.M."/>
            <person name="Usie A."/>
            <person name="Barbosa P."/>
            <person name="Barros P.M."/>
            <person name="Capote T."/>
            <person name="Chaves I."/>
            <person name="Simoes F."/>
            <person name="Abreu I."/>
            <person name="Carrasquinho I."/>
            <person name="Faro C."/>
            <person name="Guimaraes J.B."/>
            <person name="Mendonca D."/>
            <person name="Nobrega F."/>
            <person name="Rodrigues L."/>
            <person name="Saibo N.J.M."/>
            <person name="Varela M.C."/>
            <person name="Egas C."/>
            <person name="Matos J."/>
            <person name="Miguel C.M."/>
            <person name="Oliveira M.M."/>
            <person name="Ricardo C.P."/>
            <person name="Goncalves S."/>
        </authorList>
    </citation>
    <scope>NUCLEOTIDE SEQUENCE [LARGE SCALE GENOMIC DNA]</scope>
    <source>
        <strain evidence="4">cv. HL8</strain>
    </source>
</reference>
<feature type="compositionally biased region" description="Basic and acidic residues" evidence="1">
    <location>
        <begin position="271"/>
        <end position="304"/>
    </location>
</feature>
<sequence>MAEDQSVVGRRRIYYDQHGGEALVCSDSEDDTQEHEEEKHEFCEGEDRILMMALKEHGQGEEVVNIVSQFIGCTTLEIQERFDTLKKYQEKHDQNSKDSGESDRAMCLDKSLNAALDSFDNLFCRRCMLFDCRLHGCSQPLIYPSEKQSCWSEHEEDRTPCSAQCYLQFRAIKDLPEGSAINALQRTESTTSELKVGTPVSSNAEETDSSVTAIENQSVGKRKVMKHTDTALHDSTLVSDDFQGSNKKQKKLSALDVVIATSEVTPALDHTSSEQKDIVRDEPKDTRKAPQLEHSSDSIVRRPEGLGGSEWKPIEKELYLKGIDMFGRNSCLIARNLLSGLKTCVEVSKYMHDWGASMPHGSITAPSSFMEDNTKADMEYTNVMILDMKWVIECSYGYWLWKLIGESPDQESVGSGTKRSSVSSSSRSQSRKDFFHRFVDSKGLTSKLEDWFDSLFENSAANTPAFDVPFELIELQKFDYALEGIAFQQLIRMPNAVYASTSDAVEATVYLAIEDFLHASVKGLWEAFWSQDEPMPFSVACLSNANLKFYQAEKAIANGKLGGLCATGIMLKNPRHPHGRWDHILELALLRPDIGSLAADCDRQPSLSVLGEALFYALRMLLARSLSRLSFSESSNTVFVLLVDSQYGGVVKVEGDVHKLECDANNVYECAAEWIKNHSRIAVSPIDRIWNKLGNANWGDIGALQVLFATFHCIVQFAGMPKHSIEDLAADHGSRLQTRRVERELEDTRVNGNGIFRYKKRTVSPEIVEVQEDSNNIQSEEMMKLEVGSVLWLEDSNWQKGYQINKALSTSEFSYYIASPVEDPGKSLFLYVGSHPSQLEPAWEDMNLWYQVQRQTKILTIMKQKGLSCKYLPQLSASGRIIHPGQCRRPSSGGNCDHPWCGTPILVTSPIGETVADMVSEGRFGSEEAIRCCHDCLSALSTAAAAGIRHGDIRPENIICVRSSVRHPYFVLIGWGHAILEDRDRPAMNLHFSSTYALQEGKLCSASDAESLVYMLYYSSGGTFPDLDSVEGALQWRETSWSRRLIQQKLGDVSTVLKAFADYVDSLCGTPYPMDYEIWLRRLKRNIREEDYGKEIDTSG</sequence>
<evidence type="ECO:0000313" key="3">
    <source>
        <dbReference type="EMBL" id="KAK7854347.1"/>
    </source>
</evidence>
<feature type="region of interest" description="Disordered" evidence="1">
    <location>
        <begin position="266"/>
        <end position="306"/>
    </location>
</feature>
<evidence type="ECO:0000259" key="2">
    <source>
        <dbReference type="Pfam" id="PF25996"/>
    </source>
</evidence>
<evidence type="ECO:0000313" key="4">
    <source>
        <dbReference type="Proteomes" id="UP000237347"/>
    </source>
</evidence>
<dbReference type="PANTHER" id="PTHR35118">
    <property type="entry name" value="KINASE FAMILY PROTEIN"/>
    <property type="match status" value="1"/>
</dbReference>
<dbReference type="SUPFAM" id="SSF56112">
    <property type="entry name" value="Protein kinase-like (PK-like)"/>
    <property type="match status" value="1"/>
</dbReference>